<organism evidence="1 2">
    <name type="scientific">Vespula pensylvanica</name>
    <name type="common">Western yellow jacket</name>
    <name type="synonym">Wasp</name>
    <dbReference type="NCBI Taxonomy" id="30213"/>
    <lineage>
        <taxon>Eukaryota</taxon>
        <taxon>Metazoa</taxon>
        <taxon>Ecdysozoa</taxon>
        <taxon>Arthropoda</taxon>
        <taxon>Hexapoda</taxon>
        <taxon>Insecta</taxon>
        <taxon>Pterygota</taxon>
        <taxon>Neoptera</taxon>
        <taxon>Endopterygota</taxon>
        <taxon>Hymenoptera</taxon>
        <taxon>Apocrita</taxon>
        <taxon>Aculeata</taxon>
        <taxon>Vespoidea</taxon>
        <taxon>Vespidae</taxon>
        <taxon>Vespinae</taxon>
        <taxon>Vespula</taxon>
    </lineage>
</organism>
<evidence type="ECO:0000313" key="2">
    <source>
        <dbReference type="Proteomes" id="UP000600918"/>
    </source>
</evidence>
<keyword evidence="2" id="KW-1185">Reference proteome</keyword>
<comment type="caution">
    <text evidence="1">The sequence shown here is derived from an EMBL/GenBank/DDBJ whole genome shotgun (WGS) entry which is preliminary data.</text>
</comment>
<gene>
    <name evidence="1" type="ORF">H0235_017054</name>
</gene>
<name>A0A834N4B1_VESPE</name>
<protein>
    <submittedName>
        <fullName evidence="1">Uncharacterized protein</fullName>
    </submittedName>
</protein>
<reference evidence="1" key="1">
    <citation type="journal article" date="2020" name="G3 (Bethesda)">
        <title>High-Quality Assemblies for Three Invasive Social Wasps from the &lt;i&gt;Vespula&lt;/i&gt; Genus.</title>
        <authorList>
            <person name="Harrop T.W.R."/>
            <person name="Guhlin J."/>
            <person name="McLaughlin G.M."/>
            <person name="Permina E."/>
            <person name="Stockwell P."/>
            <person name="Gilligan J."/>
            <person name="Le Lec M.F."/>
            <person name="Gruber M.A.M."/>
            <person name="Quinn O."/>
            <person name="Lovegrove M."/>
            <person name="Duncan E.J."/>
            <person name="Remnant E.J."/>
            <person name="Van Eeckhoven J."/>
            <person name="Graham B."/>
            <person name="Knapp R.A."/>
            <person name="Langford K.W."/>
            <person name="Kronenberg Z."/>
            <person name="Press M.O."/>
            <person name="Eacker S.M."/>
            <person name="Wilson-Rankin E.E."/>
            <person name="Purcell J."/>
            <person name="Lester P.J."/>
            <person name="Dearden P.K."/>
        </authorList>
    </citation>
    <scope>NUCLEOTIDE SEQUENCE</scope>
    <source>
        <strain evidence="1">Volc-1</strain>
    </source>
</reference>
<proteinExistence type="predicted"/>
<dbReference type="AlphaFoldDB" id="A0A834N4B1"/>
<accession>A0A834N4B1</accession>
<evidence type="ECO:0000313" key="1">
    <source>
        <dbReference type="EMBL" id="KAF7394459.1"/>
    </source>
</evidence>
<sequence length="107" mass="12646">MRLADYRAERGRLRDARRTFPYRTPRDQSGHSALLRRLPKDKIQTLPLLGGHLRSASFHLRYISLIRILRLHNASNSAIFPTRRAFKSSIFIRRRGMIHYIFTTTKL</sequence>
<dbReference type="Proteomes" id="UP000600918">
    <property type="component" value="Unassembled WGS sequence"/>
</dbReference>
<dbReference type="EMBL" id="JACSDY010000021">
    <property type="protein sequence ID" value="KAF7394459.1"/>
    <property type="molecule type" value="Genomic_DNA"/>
</dbReference>